<keyword evidence="4" id="KW-0963">Cytoplasm</keyword>
<dbReference type="PANTHER" id="PTHR15871:SF1">
    <property type="entry name" value="PLECKSTRIN HOMOLOGY DOMAIN-CONTAINING FAMILY O MEMBER 1"/>
    <property type="match status" value="1"/>
</dbReference>
<feature type="compositionally biased region" description="Basic and acidic residues" evidence="7">
    <location>
        <begin position="226"/>
        <end position="243"/>
    </location>
</feature>
<dbReference type="Proteomes" id="UP000261620">
    <property type="component" value="Unplaced"/>
</dbReference>
<proteinExistence type="predicted"/>
<comment type="subcellular location">
    <subcellularLocation>
        <location evidence="3">Cytoplasm</location>
    </subcellularLocation>
    <subcellularLocation>
        <location evidence="2">Membrane</location>
    </subcellularLocation>
    <subcellularLocation>
        <location evidence="1">Nucleus</location>
    </subcellularLocation>
</comment>
<dbReference type="Gene3D" id="2.30.29.30">
    <property type="entry name" value="Pleckstrin-homology domain (PH domain)/Phosphotyrosine-binding domain (PTB)"/>
    <property type="match status" value="1"/>
</dbReference>
<evidence type="ECO:0000256" key="6">
    <source>
        <dbReference type="ARBA" id="ARBA00023242"/>
    </source>
</evidence>
<reference evidence="9" key="1">
    <citation type="submission" date="2025-08" db="UniProtKB">
        <authorList>
            <consortium name="Ensembl"/>
        </authorList>
    </citation>
    <scope>IDENTIFICATION</scope>
</reference>
<evidence type="ECO:0000313" key="9">
    <source>
        <dbReference type="Ensembl" id="ENSMMOP00000023181.1"/>
    </source>
</evidence>
<dbReference type="PANTHER" id="PTHR15871">
    <property type="entry name" value="PH DOMAIN-CONTAINING PROTEIN"/>
    <property type="match status" value="1"/>
</dbReference>
<name>A0A3Q3XIN3_MOLML</name>
<dbReference type="SMART" id="SM00233">
    <property type="entry name" value="PH"/>
    <property type="match status" value="1"/>
</dbReference>
<feature type="region of interest" description="Disordered" evidence="7">
    <location>
        <begin position="501"/>
        <end position="527"/>
    </location>
</feature>
<organism evidence="9 10">
    <name type="scientific">Mola mola</name>
    <name type="common">Ocean sunfish</name>
    <name type="synonym">Tetraodon mola</name>
    <dbReference type="NCBI Taxonomy" id="94237"/>
    <lineage>
        <taxon>Eukaryota</taxon>
        <taxon>Metazoa</taxon>
        <taxon>Chordata</taxon>
        <taxon>Craniata</taxon>
        <taxon>Vertebrata</taxon>
        <taxon>Euteleostomi</taxon>
        <taxon>Actinopterygii</taxon>
        <taxon>Neopterygii</taxon>
        <taxon>Teleostei</taxon>
        <taxon>Neoteleostei</taxon>
        <taxon>Acanthomorphata</taxon>
        <taxon>Eupercaria</taxon>
        <taxon>Tetraodontiformes</taxon>
        <taxon>Molidae</taxon>
        <taxon>Mola</taxon>
    </lineage>
</organism>
<dbReference type="STRING" id="94237.ENSMMOP00000023181"/>
<dbReference type="GO" id="GO:0005737">
    <property type="term" value="C:cytoplasm"/>
    <property type="evidence" value="ECO:0007669"/>
    <property type="project" value="UniProtKB-SubCell"/>
</dbReference>
<dbReference type="OMA" id="GNMVPNL"/>
<dbReference type="AlphaFoldDB" id="A0A3Q3XIN3"/>
<dbReference type="GO" id="GO:0032587">
    <property type="term" value="C:ruffle membrane"/>
    <property type="evidence" value="ECO:0007669"/>
    <property type="project" value="TreeGrafter"/>
</dbReference>
<keyword evidence="6" id="KW-0539">Nucleus</keyword>
<dbReference type="InterPro" id="IPR011993">
    <property type="entry name" value="PH-like_dom_sf"/>
</dbReference>
<feature type="domain" description="PH" evidence="8">
    <location>
        <begin position="11"/>
        <end position="122"/>
    </location>
</feature>
<dbReference type="SUPFAM" id="SSF50729">
    <property type="entry name" value="PH domain-like"/>
    <property type="match status" value="1"/>
</dbReference>
<evidence type="ECO:0000259" key="8">
    <source>
        <dbReference type="PROSITE" id="PS50003"/>
    </source>
</evidence>
<dbReference type="GO" id="GO:1901739">
    <property type="term" value="P:regulation of myoblast fusion"/>
    <property type="evidence" value="ECO:0007669"/>
    <property type="project" value="TreeGrafter"/>
</dbReference>
<feature type="region of interest" description="Disordered" evidence="7">
    <location>
        <begin position="306"/>
        <end position="449"/>
    </location>
</feature>
<sequence length="527" mass="58549">MKNSAPQNVQQPDKVGWIRKFCGRGIFRELWRNRFVVLRGDRLYIFEKEVKDERKAQEVFDLADYERSEELRKAKSRSKKNHSRFILLRCRQPGNKVPNLVFLAVSPEEKESWVNALNVAIIKAKNRILDEVTIEEDSALVHPTRDRAKIPHGRRLPTRGHLLAVASTSSHGMLTLDLVAEEDGFSPDYDCDSRDSWENFQVDLKGGGSCGQVAVVRCRGDGVRQRADTDASKLRVTSKEPKVKTGSLPRGSERSWGKHSHLEANKVHKSQQAGGGASVQPVGQLQSLIAQRMQRAQELLEEMRLQRERGGSSPYLKGIDSPRLHHLRGSDSPHSRGSRSPATRANDSPRLKDSPRLTASDCPRSNGVHSPQLSRSSSSSCPNRGDASPSLKSVRMNRCGFDSSQVERSDSARISEADSPCPGCKESPCPSQKISPSPSGSFESSRRAEAERLLEEAVSSWKEAQEVLQEVKELQSQTLRRQRRRTYEKMTPVVALAALSPATAAAGEYDTPTSPMSPEEDGESETP</sequence>
<evidence type="ECO:0000256" key="3">
    <source>
        <dbReference type="ARBA" id="ARBA00004496"/>
    </source>
</evidence>
<feature type="compositionally biased region" description="Acidic residues" evidence="7">
    <location>
        <begin position="518"/>
        <end position="527"/>
    </location>
</feature>
<feature type="compositionally biased region" description="Basic and acidic residues" evidence="7">
    <location>
        <begin position="405"/>
        <end position="416"/>
    </location>
</feature>
<keyword evidence="5" id="KW-0472">Membrane</keyword>
<evidence type="ECO:0000256" key="2">
    <source>
        <dbReference type="ARBA" id="ARBA00004370"/>
    </source>
</evidence>
<evidence type="ECO:0000256" key="4">
    <source>
        <dbReference type="ARBA" id="ARBA00022490"/>
    </source>
</evidence>
<dbReference type="InterPro" id="IPR043448">
    <property type="entry name" value="PKHO1/2"/>
</dbReference>
<feature type="region of interest" description="Disordered" evidence="7">
    <location>
        <begin position="226"/>
        <end position="259"/>
    </location>
</feature>
<accession>A0A3Q3XIN3</accession>
<dbReference type="GO" id="GO:0005634">
    <property type="term" value="C:nucleus"/>
    <property type="evidence" value="ECO:0007669"/>
    <property type="project" value="UniProtKB-SubCell"/>
</dbReference>
<evidence type="ECO:0000256" key="1">
    <source>
        <dbReference type="ARBA" id="ARBA00004123"/>
    </source>
</evidence>
<dbReference type="GO" id="GO:0036195">
    <property type="term" value="C:muscle cell projection membrane"/>
    <property type="evidence" value="ECO:0007669"/>
    <property type="project" value="TreeGrafter"/>
</dbReference>
<dbReference type="InterPro" id="IPR001849">
    <property type="entry name" value="PH_domain"/>
</dbReference>
<feature type="compositionally biased region" description="Basic and acidic residues" evidence="7">
    <location>
        <begin position="320"/>
        <end position="334"/>
    </location>
</feature>
<dbReference type="CDD" id="cd13317">
    <property type="entry name" value="PH_PLEKHO1_PLEKHO2"/>
    <property type="match status" value="1"/>
</dbReference>
<reference evidence="9" key="2">
    <citation type="submission" date="2025-09" db="UniProtKB">
        <authorList>
            <consortium name="Ensembl"/>
        </authorList>
    </citation>
    <scope>IDENTIFICATION</scope>
</reference>
<dbReference type="PROSITE" id="PS50003">
    <property type="entry name" value="PH_DOMAIN"/>
    <property type="match status" value="1"/>
</dbReference>
<protein>
    <recommendedName>
        <fullName evidence="8">PH domain-containing protein</fullName>
    </recommendedName>
</protein>
<dbReference type="Ensembl" id="ENSMMOT00000023566.1">
    <property type="protein sequence ID" value="ENSMMOP00000023181.1"/>
    <property type="gene ID" value="ENSMMOG00000017639.1"/>
</dbReference>
<evidence type="ECO:0000256" key="5">
    <source>
        <dbReference type="ARBA" id="ARBA00023136"/>
    </source>
</evidence>
<dbReference type="Pfam" id="PF00169">
    <property type="entry name" value="PH"/>
    <property type="match status" value="1"/>
</dbReference>
<evidence type="ECO:0000313" key="10">
    <source>
        <dbReference type="Proteomes" id="UP000261620"/>
    </source>
</evidence>
<keyword evidence="10" id="KW-1185">Reference proteome</keyword>
<evidence type="ECO:0000256" key="7">
    <source>
        <dbReference type="SAM" id="MobiDB-lite"/>
    </source>
</evidence>